<dbReference type="InterPro" id="IPR033394">
    <property type="entry name" value="Svf1-like_C"/>
</dbReference>
<evidence type="ECO:0000256" key="3">
    <source>
        <dbReference type="ARBA" id="ARBA00022490"/>
    </source>
</evidence>
<feature type="domain" description="Svf1-like C-terminal" evidence="5">
    <location>
        <begin position="196"/>
        <end position="355"/>
    </location>
</feature>
<feature type="domain" description="Svf1-like N-terminal" evidence="4">
    <location>
        <begin position="24"/>
        <end position="192"/>
    </location>
</feature>
<proteinExistence type="inferred from homology"/>
<name>A0A9W7ZPR6_9FUNG</name>
<dbReference type="GO" id="GO:0006979">
    <property type="term" value="P:response to oxidative stress"/>
    <property type="evidence" value="ECO:0007669"/>
    <property type="project" value="InterPro"/>
</dbReference>
<dbReference type="InterPro" id="IPR013931">
    <property type="entry name" value="Svf1-like_N"/>
</dbReference>
<accession>A0A9W7ZPR6</accession>
<sequence length="357" mass="39113">MSQTPFTAVTADDLKWTASGTGSETQTFYFNTDGGAAGFFQLAWANVGIITTVEVNAAFSNGTTPIFQTFNGGKITLSKDRLSASCKGLTIKNSLSSNPTGSPQVATVEVVLDGGSDLQGHLSFQLTNEGYKVGDAGCFYMGNQSPLDGPAAGQTNNYIKHVYLPAAAVQGSIKVKGGQSFDMTGRGMFIHAHSDMKPYTVSQRWNFAYFVGEDVGLNMLQFITTDKHGKVRVNKGALTLGDRVAAVTHESHVDASQFQRDPETGYEIAQHVEYIWEGRTLDDDKPFTAQIKVRPTRLIVKLNILRQVPYLLRKIIEALITKPYIYEWFDEATATITIDGQTREVAGRMFHEVTLLD</sequence>
<evidence type="ECO:0000259" key="4">
    <source>
        <dbReference type="Pfam" id="PF08622"/>
    </source>
</evidence>
<dbReference type="PANTHER" id="PTHR47107:SF1">
    <property type="entry name" value="CERAMIDE-BINDING PROTEIN SVF1-RELATED"/>
    <property type="match status" value="1"/>
</dbReference>
<gene>
    <name evidence="6" type="primary">SVF1_2</name>
    <name evidence="6" type="ORF">IWQ60_010745</name>
</gene>
<reference evidence="6" key="1">
    <citation type="submission" date="2022-07" db="EMBL/GenBank/DDBJ databases">
        <title>Phylogenomic reconstructions and comparative analyses of Kickxellomycotina fungi.</title>
        <authorList>
            <person name="Reynolds N.K."/>
            <person name="Stajich J.E."/>
            <person name="Barry K."/>
            <person name="Grigoriev I.V."/>
            <person name="Crous P."/>
            <person name="Smith M.E."/>
        </authorList>
    </citation>
    <scope>NUCLEOTIDE SEQUENCE</scope>
    <source>
        <strain evidence="6">RSA 861</strain>
    </source>
</reference>
<comment type="caution">
    <text evidence="6">The sequence shown here is derived from an EMBL/GenBank/DDBJ whole genome shotgun (WGS) entry which is preliminary data.</text>
</comment>
<evidence type="ECO:0000259" key="5">
    <source>
        <dbReference type="Pfam" id="PF17187"/>
    </source>
</evidence>
<dbReference type="InterPro" id="IPR051385">
    <property type="entry name" value="Ceramide-binding_SVF1"/>
</dbReference>
<dbReference type="PANTHER" id="PTHR47107">
    <property type="entry name" value="SVF1-LIKE PROTEIN YDR222W-RELATED"/>
    <property type="match status" value="1"/>
</dbReference>
<dbReference type="GO" id="GO:0005737">
    <property type="term" value="C:cytoplasm"/>
    <property type="evidence" value="ECO:0007669"/>
    <property type="project" value="UniProtKB-SubCell"/>
</dbReference>
<dbReference type="OrthoDB" id="2590239at2759"/>
<comment type="similarity">
    <text evidence="2">Belongs to the SVF1 family.</text>
</comment>
<dbReference type="SUPFAM" id="SSF159245">
    <property type="entry name" value="AttH-like"/>
    <property type="match status" value="1"/>
</dbReference>
<keyword evidence="3" id="KW-0963">Cytoplasm</keyword>
<dbReference type="EMBL" id="JANBPT010001074">
    <property type="protein sequence ID" value="KAJ1910259.1"/>
    <property type="molecule type" value="Genomic_DNA"/>
</dbReference>
<dbReference type="AlphaFoldDB" id="A0A9W7ZPR6"/>
<organism evidence="6 7">
    <name type="scientific">Tieghemiomyces parasiticus</name>
    <dbReference type="NCBI Taxonomy" id="78921"/>
    <lineage>
        <taxon>Eukaryota</taxon>
        <taxon>Fungi</taxon>
        <taxon>Fungi incertae sedis</taxon>
        <taxon>Zoopagomycota</taxon>
        <taxon>Kickxellomycotina</taxon>
        <taxon>Dimargaritomycetes</taxon>
        <taxon>Dimargaritales</taxon>
        <taxon>Dimargaritaceae</taxon>
        <taxon>Tieghemiomyces</taxon>
    </lineage>
</organism>
<dbReference type="Pfam" id="PF17187">
    <property type="entry name" value="Svf1_C"/>
    <property type="match status" value="1"/>
</dbReference>
<dbReference type="Proteomes" id="UP001150569">
    <property type="component" value="Unassembled WGS sequence"/>
</dbReference>
<keyword evidence="7" id="KW-1185">Reference proteome</keyword>
<evidence type="ECO:0000256" key="2">
    <source>
        <dbReference type="ARBA" id="ARBA00009069"/>
    </source>
</evidence>
<evidence type="ECO:0000256" key="1">
    <source>
        <dbReference type="ARBA" id="ARBA00004496"/>
    </source>
</evidence>
<evidence type="ECO:0000313" key="7">
    <source>
        <dbReference type="Proteomes" id="UP001150569"/>
    </source>
</evidence>
<dbReference type="Pfam" id="PF08622">
    <property type="entry name" value="Svf1"/>
    <property type="match status" value="1"/>
</dbReference>
<evidence type="ECO:0000313" key="6">
    <source>
        <dbReference type="EMBL" id="KAJ1910259.1"/>
    </source>
</evidence>
<protein>
    <submittedName>
        <fullName evidence="6">Cell survival pathways protein</fullName>
    </submittedName>
</protein>
<comment type="subcellular location">
    <subcellularLocation>
        <location evidence="1">Cytoplasm</location>
    </subcellularLocation>
</comment>